<name>A0A072UJI8_MEDTR</name>
<evidence type="ECO:0000313" key="3">
    <source>
        <dbReference type="Proteomes" id="UP000002051"/>
    </source>
</evidence>
<gene>
    <name evidence="1" type="ordered locus">MTR_4g054405</name>
</gene>
<reference evidence="1 3" key="2">
    <citation type="journal article" date="2014" name="BMC Genomics">
        <title>An improved genome release (version Mt4.0) for the model legume Medicago truncatula.</title>
        <authorList>
            <person name="Tang H."/>
            <person name="Krishnakumar V."/>
            <person name="Bidwell S."/>
            <person name="Rosen B."/>
            <person name="Chan A."/>
            <person name="Zhou S."/>
            <person name="Gentzbittel L."/>
            <person name="Childs K.L."/>
            <person name="Yandell M."/>
            <person name="Gundlach H."/>
            <person name="Mayer K.F."/>
            <person name="Schwartz D.C."/>
            <person name="Town C.D."/>
        </authorList>
    </citation>
    <scope>GENOME REANNOTATION</scope>
    <source>
        <strain evidence="1">A17</strain>
        <strain evidence="2 3">cv. Jemalong A17</strain>
    </source>
</reference>
<accession>A0A072UJI8</accession>
<proteinExistence type="predicted"/>
<reference evidence="2" key="3">
    <citation type="submission" date="2015-04" db="UniProtKB">
        <authorList>
            <consortium name="EnsemblPlants"/>
        </authorList>
    </citation>
    <scope>IDENTIFICATION</scope>
    <source>
        <strain evidence="2">cv. Jemalong A17</strain>
    </source>
</reference>
<dbReference type="EMBL" id="CM001220">
    <property type="protein sequence ID" value="KEH29884.1"/>
    <property type="molecule type" value="Genomic_DNA"/>
</dbReference>
<dbReference type="AlphaFoldDB" id="A0A072UJI8"/>
<evidence type="ECO:0000313" key="2">
    <source>
        <dbReference type="EnsemblPlants" id="KEH29884"/>
    </source>
</evidence>
<sequence length="97" mass="10960">MRALFIGEEVDEKWKIGLMEMMDNYEIDQSQVTCVSGALGQKLGYDTGHQALNIRAKAHRASSPQRKEQRLTGHQALNSMSMHGLNNLQLGQHRQLI</sequence>
<keyword evidence="3" id="KW-1185">Reference proteome</keyword>
<protein>
    <submittedName>
        <fullName evidence="1 2">Uncharacterized protein</fullName>
    </submittedName>
</protein>
<dbReference type="EnsemblPlants" id="KEH29884">
    <property type="protein sequence ID" value="KEH29884"/>
    <property type="gene ID" value="MTR_4g054405"/>
</dbReference>
<organism evidence="1 3">
    <name type="scientific">Medicago truncatula</name>
    <name type="common">Barrel medic</name>
    <name type="synonym">Medicago tribuloides</name>
    <dbReference type="NCBI Taxonomy" id="3880"/>
    <lineage>
        <taxon>Eukaryota</taxon>
        <taxon>Viridiplantae</taxon>
        <taxon>Streptophyta</taxon>
        <taxon>Embryophyta</taxon>
        <taxon>Tracheophyta</taxon>
        <taxon>Spermatophyta</taxon>
        <taxon>Magnoliopsida</taxon>
        <taxon>eudicotyledons</taxon>
        <taxon>Gunneridae</taxon>
        <taxon>Pentapetalae</taxon>
        <taxon>rosids</taxon>
        <taxon>fabids</taxon>
        <taxon>Fabales</taxon>
        <taxon>Fabaceae</taxon>
        <taxon>Papilionoideae</taxon>
        <taxon>50 kb inversion clade</taxon>
        <taxon>NPAAA clade</taxon>
        <taxon>Hologalegina</taxon>
        <taxon>IRL clade</taxon>
        <taxon>Trifolieae</taxon>
        <taxon>Medicago</taxon>
    </lineage>
</organism>
<reference evidence="1 3" key="1">
    <citation type="journal article" date="2011" name="Nature">
        <title>The Medicago genome provides insight into the evolution of rhizobial symbioses.</title>
        <authorList>
            <person name="Young N.D."/>
            <person name="Debelle F."/>
            <person name="Oldroyd G.E."/>
            <person name="Geurts R."/>
            <person name="Cannon S.B."/>
            <person name="Udvardi M.K."/>
            <person name="Benedito V.A."/>
            <person name="Mayer K.F."/>
            <person name="Gouzy J."/>
            <person name="Schoof H."/>
            <person name="Van de Peer Y."/>
            <person name="Proost S."/>
            <person name="Cook D.R."/>
            <person name="Meyers B.C."/>
            <person name="Spannagl M."/>
            <person name="Cheung F."/>
            <person name="De Mita S."/>
            <person name="Krishnakumar V."/>
            <person name="Gundlach H."/>
            <person name="Zhou S."/>
            <person name="Mudge J."/>
            <person name="Bharti A.K."/>
            <person name="Murray J.D."/>
            <person name="Naoumkina M.A."/>
            <person name="Rosen B."/>
            <person name="Silverstein K.A."/>
            <person name="Tang H."/>
            <person name="Rombauts S."/>
            <person name="Zhao P.X."/>
            <person name="Zhou P."/>
            <person name="Barbe V."/>
            <person name="Bardou P."/>
            <person name="Bechner M."/>
            <person name="Bellec A."/>
            <person name="Berger A."/>
            <person name="Berges H."/>
            <person name="Bidwell S."/>
            <person name="Bisseling T."/>
            <person name="Choisne N."/>
            <person name="Couloux A."/>
            <person name="Denny R."/>
            <person name="Deshpande S."/>
            <person name="Dai X."/>
            <person name="Doyle J.J."/>
            <person name="Dudez A.M."/>
            <person name="Farmer A.D."/>
            <person name="Fouteau S."/>
            <person name="Franken C."/>
            <person name="Gibelin C."/>
            <person name="Gish J."/>
            <person name="Goldstein S."/>
            <person name="Gonzalez A.J."/>
            <person name="Green P.J."/>
            <person name="Hallab A."/>
            <person name="Hartog M."/>
            <person name="Hua A."/>
            <person name="Humphray S.J."/>
            <person name="Jeong D.H."/>
            <person name="Jing Y."/>
            <person name="Jocker A."/>
            <person name="Kenton S.M."/>
            <person name="Kim D.J."/>
            <person name="Klee K."/>
            <person name="Lai H."/>
            <person name="Lang C."/>
            <person name="Lin S."/>
            <person name="Macmil S.L."/>
            <person name="Magdelenat G."/>
            <person name="Matthews L."/>
            <person name="McCorrison J."/>
            <person name="Monaghan E.L."/>
            <person name="Mun J.H."/>
            <person name="Najar F.Z."/>
            <person name="Nicholson C."/>
            <person name="Noirot C."/>
            <person name="O'Bleness M."/>
            <person name="Paule C.R."/>
            <person name="Poulain J."/>
            <person name="Prion F."/>
            <person name="Qin B."/>
            <person name="Qu C."/>
            <person name="Retzel E.F."/>
            <person name="Riddle C."/>
            <person name="Sallet E."/>
            <person name="Samain S."/>
            <person name="Samson N."/>
            <person name="Sanders I."/>
            <person name="Saurat O."/>
            <person name="Scarpelli C."/>
            <person name="Schiex T."/>
            <person name="Segurens B."/>
            <person name="Severin A.J."/>
            <person name="Sherrier D.J."/>
            <person name="Shi R."/>
            <person name="Sims S."/>
            <person name="Singer S.R."/>
            <person name="Sinharoy S."/>
            <person name="Sterck L."/>
            <person name="Viollet A."/>
            <person name="Wang B.B."/>
            <person name="Wang K."/>
            <person name="Wang M."/>
            <person name="Wang X."/>
            <person name="Warfsmann J."/>
            <person name="Weissenbach J."/>
            <person name="White D.D."/>
            <person name="White J.D."/>
            <person name="Wiley G.B."/>
            <person name="Wincker P."/>
            <person name="Xing Y."/>
            <person name="Yang L."/>
            <person name="Yao Z."/>
            <person name="Ying F."/>
            <person name="Zhai J."/>
            <person name="Zhou L."/>
            <person name="Zuber A."/>
            <person name="Denarie J."/>
            <person name="Dixon R.A."/>
            <person name="May G.D."/>
            <person name="Schwartz D.C."/>
            <person name="Rogers J."/>
            <person name="Quetier F."/>
            <person name="Town C.D."/>
            <person name="Roe B.A."/>
        </authorList>
    </citation>
    <scope>NUCLEOTIDE SEQUENCE [LARGE SCALE GENOMIC DNA]</scope>
    <source>
        <strain evidence="1">A17</strain>
        <strain evidence="2 3">cv. Jemalong A17</strain>
    </source>
</reference>
<dbReference type="Proteomes" id="UP000002051">
    <property type="component" value="Chromosome 4"/>
</dbReference>
<dbReference type="HOGENOM" id="CLU_2349955_0_0_1"/>
<evidence type="ECO:0000313" key="1">
    <source>
        <dbReference type="EMBL" id="KEH29884.1"/>
    </source>
</evidence>